<evidence type="ECO:0000313" key="1">
    <source>
        <dbReference type="EMBL" id="KQB37794.1"/>
    </source>
</evidence>
<dbReference type="STRING" id="362413.RC62_2960"/>
<comment type="caution">
    <text evidence="1">The sequence shown here is derived from an EMBL/GenBank/DDBJ whole genome shotgun (WGS) entry which is preliminary data.</text>
</comment>
<gene>
    <name evidence="1" type="ORF">RC62_2960</name>
</gene>
<dbReference type="AlphaFoldDB" id="A0A0Q0S323"/>
<sequence length="53" mass="6132">MHINVFIKIISSKSLRTIEGIFYYTLFHYRDAQQCILSIAKKISATDSYQDCG</sequence>
<reference evidence="1 2" key="1">
    <citation type="submission" date="2014-09" db="EMBL/GenBank/DDBJ databases">
        <title>Genome sequence of Flavobacterium aquidurense RC62.</title>
        <authorList>
            <person name="Kim J.F."/>
            <person name="Kwak M.-J."/>
        </authorList>
    </citation>
    <scope>NUCLEOTIDE SEQUENCE [LARGE SCALE GENOMIC DNA]</scope>
    <source>
        <strain evidence="1 2">RC62</strain>
    </source>
</reference>
<protein>
    <submittedName>
        <fullName evidence="1">Uncharacterized protein</fullName>
    </submittedName>
</protein>
<accession>A0A0Q0S323</accession>
<dbReference type="EMBL" id="JRLF01000015">
    <property type="protein sequence ID" value="KQB37794.1"/>
    <property type="molecule type" value="Genomic_DNA"/>
</dbReference>
<dbReference type="Proteomes" id="UP000050443">
    <property type="component" value="Unassembled WGS sequence"/>
</dbReference>
<name>A0A0Q0S323_9FLAO</name>
<proteinExistence type="predicted"/>
<evidence type="ECO:0000313" key="2">
    <source>
        <dbReference type="Proteomes" id="UP000050443"/>
    </source>
</evidence>
<organism evidence="1 2">
    <name type="scientific">Flavobacterium aquidurense</name>
    <dbReference type="NCBI Taxonomy" id="362413"/>
    <lineage>
        <taxon>Bacteria</taxon>
        <taxon>Pseudomonadati</taxon>
        <taxon>Bacteroidota</taxon>
        <taxon>Flavobacteriia</taxon>
        <taxon>Flavobacteriales</taxon>
        <taxon>Flavobacteriaceae</taxon>
        <taxon>Flavobacterium</taxon>
    </lineage>
</organism>
<dbReference type="PATRIC" id="fig|362413.3.peg.2910"/>